<dbReference type="Proteomes" id="UP000606580">
    <property type="component" value="Unassembled WGS sequence"/>
</dbReference>
<dbReference type="EMBL" id="WNEG01000025">
    <property type="protein sequence ID" value="NMG82798.1"/>
    <property type="molecule type" value="Genomic_DNA"/>
</dbReference>
<evidence type="ECO:0000313" key="2">
    <source>
        <dbReference type="EMBL" id="NMG82798.1"/>
    </source>
</evidence>
<dbReference type="PANTHER" id="PTHR38813:SF1">
    <property type="entry name" value="TOXIN RELE1-RELATED"/>
    <property type="match status" value="1"/>
</dbReference>
<organism evidence="2 3">
    <name type="scientific">Candidatus Ethanoperedens thermophilum</name>
    <dbReference type="NCBI Taxonomy" id="2766897"/>
    <lineage>
        <taxon>Archaea</taxon>
        <taxon>Methanobacteriati</taxon>
        <taxon>Methanobacteriota</taxon>
        <taxon>Stenosarchaea group</taxon>
        <taxon>Methanomicrobia</taxon>
        <taxon>Methanosarcinales</taxon>
        <taxon>Methanosarcinales incertae sedis</taxon>
        <taxon>GOM Arc I cluster</taxon>
        <taxon>Candidatus Ethanoperedens</taxon>
    </lineage>
</organism>
<comment type="caution">
    <text evidence="2">The sequence shown here is derived from an EMBL/GenBank/DDBJ whole genome shotgun (WGS) entry which is preliminary data.</text>
</comment>
<dbReference type="SUPFAM" id="SSF143011">
    <property type="entry name" value="RelE-like"/>
    <property type="match status" value="1"/>
</dbReference>
<evidence type="ECO:0000313" key="3">
    <source>
        <dbReference type="Proteomes" id="UP000606580"/>
    </source>
</evidence>
<gene>
    <name evidence="2" type="ORF">GIS02_01165</name>
</gene>
<dbReference type="PANTHER" id="PTHR38813">
    <property type="match status" value="1"/>
</dbReference>
<reference evidence="2" key="1">
    <citation type="journal article" date="2020" name="MBio">
        <title>'Candidatus Ethanoperedens,' a Thermophilic Genus of Archaea Mediating the Anaerobic Oxidation of Ethane.</title>
        <authorList>
            <person name="Hahn C.J."/>
            <person name="Laso-Perez R."/>
            <person name="Vulcano F."/>
            <person name="Vaziourakis K.M."/>
            <person name="Stokke R."/>
            <person name="Steen I.H."/>
            <person name="Teske A."/>
            <person name="Boetius A."/>
            <person name="Liebeke M."/>
            <person name="Amann R."/>
            <person name="Knittel K."/>
            <person name="Wegener G."/>
        </authorList>
    </citation>
    <scope>NUCLEOTIDE SEQUENCE</scope>
    <source>
        <strain evidence="2">GoM-Arc1-LC-WB58</strain>
    </source>
</reference>
<dbReference type="Gene3D" id="3.30.2310.20">
    <property type="entry name" value="RelE-like"/>
    <property type="match status" value="1"/>
</dbReference>
<dbReference type="InterPro" id="IPR007712">
    <property type="entry name" value="RelE/ParE_toxin"/>
</dbReference>
<proteinExistence type="predicted"/>
<keyword evidence="1" id="KW-1277">Toxin-antitoxin system</keyword>
<dbReference type="InterPro" id="IPR035093">
    <property type="entry name" value="RelE/ParE_toxin_dom_sf"/>
</dbReference>
<dbReference type="AlphaFoldDB" id="A0A848D720"/>
<protein>
    <submittedName>
        <fullName evidence="2">Type II toxin-antitoxin system RelE/ParE family toxin</fullName>
    </submittedName>
</protein>
<name>A0A848D720_9EURY</name>
<sequence length="90" mass="11002">MKYEILISESARKQLNYLQEWERQRIQSNLKGLETYPRRRRARADIKKLHDVNPELYRLRVGSFRIIYAIVGDEVRVTEIMRRGRDYRGY</sequence>
<dbReference type="Pfam" id="PF05016">
    <property type="entry name" value="ParE_toxin"/>
    <property type="match status" value="1"/>
</dbReference>
<accession>A0A848D720</accession>
<evidence type="ECO:0000256" key="1">
    <source>
        <dbReference type="ARBA" id="ARBA00022649"/>
    </source>
</evidence>
<dbReference type="InterPro" id="IPR052747">
    <property type="entry name" value="TA_system_RelE_toxin"/>
</dbReference>